<proteinExistence type="predicted"/>
<dbReference type="SMART" id="SM00382">
    <property type="entry name" value="AAA"/>
    <property type="match status" value="1"/>
</dbReference>
<protein>
    <submittedName>
        <fullName evidence="3">Fidgetin</fullName>
    </submittedName>
</protein>
<feature type="region of interest" description="Disordered" evidence="1">
    <location>
        <begin position="328"/>
        <end position="434"/>
    </location>
</feature>
<dbReference type="GO" id="GO:0016887">
    <property type="term" value="F:ATP hydrolysis activity"/>
    <property type="evidence" value="ECO:0007669"/>
    <property type="project" value="InterPro"/>
</dbReference>
<dbReference type="SUPFAM" id="SSF52540">
    <property type="entry name" value="P-loop containing nucleoside triphosphate hydrolases"/>
    <property type="match status" value="1"/>
</dbReference>
<dbReference type="InterPro" id="IPR003593">
    <property type="entry name" value="AAA+_ATPase"/>
</dbReference>
<feature type="compositionally biased region" description="Pro residues" evidence="1">
    <location>
        <begin position="393"/>
        <end position="402"/>
    </location>
</feature>
<dbReference type="Gene3D" id="3.40.50.300">
    <property type="entry name" value="P-loop containing nucleotide triphosphate hydrolases"/>
    <property type="match status" value="1"/>
</dbReference>
<keyword evidence="4" id="KW-1185">Reference proteome</keyword>
<sequence length="790" mass="84100">MQWTPEHSQHLHQWQAQRLDAPPGPSLPLHKADGAFRGPVQPFRYSWANDNISELTASNLLKKYAEKYAGAVAAEPGVSDATLTLTNTQKPDGMSWPVAIGTDASYTLSCLPDLGCSGKSSNGTQLTSAHPLAVNSSLMTSVLPGSIYPVPENRTISVQHSTAATTQVFPVGYSNGTYAPGFVETTSATAMPSPRPSPARSAGLLASEAPPPASAAMLASSQAYSYSSPPYGPQSASPGYSPGGHPLAPPGYATLSSGSMSAPAYSYHPGHVSPTGAGPGVPSSLKRKASFISEDGDDDSGYGSFGCKQQAQVPGAFTSQMYRPFEGYESSDEAGFQPVVPPGQLGGSEPAARKFGGEPNHALHHQSSSHAPVKQGSGAQGSNDDPFNSKYIAPPPPPPPLPTDSSEDYQPPGVPWSLARTDASESTRSFSPDAVDSSLLELVTREVLDSSPPVRWDDVAGLDRAKAALRDCVLWPLLRPDMFSGIQTSSPPRAVFMFGPPGSGKRLLGKCLTGQAGAAFLRVGGASLASKRPTEAERLLDAIFAAAACHQPAVIFMDGIEAVLPQCSEGGDATHLATRLMLHLDRIRLTALTSKVYRVVFVATSTRPRDVDEGALRYFARNIYVPAPDGPARHQILLRFLARRGYSLGSDEMALLLSRTDGFSGADLASICYKAFTQSSSGQGGSRAGGRTPEAQIVYADFDRALRSVRASTSPKDLETCSKGKWSWWPSPLMRKQSFSDSCELRHFALSACCRLFKLRPTLPQYDALYIVADIYFTLFNVYLLVQCIF</sequence>
<dbReference type="AlphaFoldDB" id="A0A8C4NBT9"/>
<dbReference type="Ensembl" id="ENSEBUT00000000486.1">
    <property type="protein sequence ID" value="ENSEBUP00000000197.1"/>
    <property type="gene ID" value="ENSEBUG00000000400.1"/>
</dbReference>
<dbReference type="Proteomes" id="UP000694388">
    <property type="component" value="Unplaced"/>
</dbReference>
<feature type="region of interest" description="Disordered" evidence="1">
    <location>
        <begin position="188"/>
        <end position="208"/>
    </location>
</feature>
<feature type="domain" description="AAA+ ATPase" evidence="2">
    <location>
        <begin position="491"/>
        <end position="629"/>
    </location>
</feature>
<dbReference type="Pfam" id="PF00004">
    <property type="entry name" value="AAA"/>
    <property type="match status" value="1"/>
</dbReference>
<evidence type="ECO:0000259" key="2">
    <source>
        <dbReference type="SMART" id="SM00382"/>
    </source>
</evidence>
<dbReference type="InterPro" id="IPR050304">
    <property type="entry name" value="MT-severing_AAA_ATPase"/>
</dbReference>
<reference evidence="3" key="2">
    <citation type="submission" date="2025-09" db="UniProtKB">
        <authorList>
            <consortium name="Ensembl"/>
        </authorList>
    </citation>
    <scope>IDENTIFICATION</scope>
</reference>
<feature type="region of interest" description="Disordered" evidence="1">
    <location>
        <begin position="1"/>
        <end position="33"/>
    </location>
</feature>
<evidence type="ECO:0000313" key="4">
    <source>
        <dbReference type="Proteomes" id="UP000694388"/>
    </source>
</evidence>
<name>A0A8C4NBT9_EPTBU</name>
<reference evidence="3" key="1">
    <citation type="submission" date="2025-08" db="UniProtKB">
        <authorList>
            <consortium name="Ensembl"/>
        </authorList>
    </citation>
    <scope>IDENTIFICATION</scope>
</reference>
<dbReference type="InterPro" id="IPR003959">
    <property type="entry name" value="ATPase_AAA_core"/>
</dbReference>
<evidence type="ECO:0000256" key="1">
    <source>
        <dbReference type="SAM" id="MobiDB-lite"/>
    </source>
</evidence>
<dbReference type="Gene3D" id="1.10.8.60">
    <property type="match status" value="1"/>
</dbReference>
<dbReference type="GO" id="GO:0005524">
    <property type="term" value="F:ATP binding"/>
    <property type="evidence" value="ECO:0007669"/>
    <property type="project" value="InterPro"/>
</dbReference>
<accession>A0A8C4NBT9</accession>
<dbReference type="GO" id="GO:0008568">
    <property type="term" value="F:microtubule severing ATPase activity"/>
    <property type="evidence" value="ECO:0007669"/>
    <property type="project" value="TreeGrafter"/>
</dbReference>
<organism evidence="3 4">
    <name type="scientific">Eptatretus burgeri</name>
    <name type="common">Inshore hagfish</name>
    <dbReference type="NCBI Taxonomy" id="7764"/>
    <lineage>
        <taxon>Eukaryota</taxon>
        <taxon>Metazoa</taxon>
        <taxon>Chordata</taxon>
        <taxon>Craniata</taxon>
        <taxon>Vertebrata</taxon>
        <taxon>Cyclostomata</taxon>
        <taxon>Myxini</taxon>
        <taxon>Myxiniformes</taxon>
        <taxon>Myxinidae</taxon>
        <taxon>Eptatretinae</taxon>
        <taxon>Eptatretus</taxon>
    </lineage>
</organism>
<dbReference type="PANTHER" id="PTHR23074">
    <property type="entry name" value="AAA DOMAIN-CONTAINING"/>
    <property type="match status" value="1"/>
</dbReference>
<evidence type="ECO:0000313" key="3">
    <source>
        <dbReference type="Ensembl" id="ENSEBUP00000000197.1"/>
    </source>
</evidence>
<dbReference type="InterPro" id="IPR027417">
    <property type="entry name" value="P-loop_NTPase"/>
</dbReference>
<dbReference type="PANTHER" id="PTHR23074:SF33">
    <property type="entry name" value="FIDGETIN-LIKE PROTEIN 2"/>
    <property type="match status" value="1"/>
</dbReference>
<dbReference type="GeneTree" id="ENSGT00940000157526"/>
<feature type="compositionally biased region" description="Polar residues" evidence="1">
    <location>
        <begin position="1"/>
        <end position="16"/>
    </location>
</feature>